<accession>A0A502HE58</accession>
<gene>
    <name evidence="2" type="ORF">EAH73_00190</name>
</gene>
<feature type="transmembrane region" description="Helical" evidence="1">
    <location>
        <begin position="97"/>
        <end position="118"/>
    </location>
</feature>
<dbReference type="AlphaFoldDB" id="A0A502HE58"/>
<evidence type="ECO:0000313" key="3">
    <source>
        <dbReference type="Proteomes" id="UP000317646"/>
    </source>
</evidence>
<keyword evidence="1" id="KW-1133">Transmembrane helix</keyword>
<protein>
    <submittedName>
        <fullName evidence="2">Uncharacterized protein</fullName>
    </submittedName>
</protein>
<name>A0A502HE58_9BACT</name>
<feature type="transmembrane region" description="Helical" evidence="1">
    <location>
        <begin position="69"/>
        <end position="85"/>
    </location>
</feature>
<organism evidence="2 3">
    <name type="scientific">Hymenobacter nivis</name>
    <dbReference type="NCBI Taxonomy" id="1850093"/>
    <lineage>
        <taxon>Bacteria</taxon>
        <taxon>Pseudomonadati</taxon>
        <taxon>Bacteroidota</taxon>
        <taxon>Cytophagia</taxon>
        <taxon>Cytophagales</taxon>
        <taxon>Hymenobacteraceae</taxon>
        <taxon>Hymenobacter</taxon>
    </lineage>
</organism>
<keyword evidence="3" id="KW-1185">Reference proteome</keyword>
<evidence type="ECO:0000313" key="2">
    <source>
        <dbReference type="EMBL" id="TPG71716.1"/>
    </source>
</evidence>
<dbReference type="EMBL" id="RCYZ01000001">
    <property type="protein sequence ID" value="TPG71716.1"/>
    <property type="molecule type" value="Genomic_DNA"/>
</dbReference>
<comment type="caution">
    <text evidence="2">The sequence shown here is derived from an EMBL/GenBank/DDBJ whole genome shotgun (WGS) entry which is preliminary data.</text>
</comment>
<proteinExistence type="predicted"/>
<keyword evidence="1" id="KW-0472">Membrane</keyword>
<keyword evidence="1" id="KW-0812">Transmembrane</keyword>
<sequence>MLFLAGGRAFAQTTPSMARTDSLVAASQAVVQAQQLAAQASAATAQANAATDTVGALHRLYAARRHRRLLIAGGFIAVTAAGLAIDQNRDNPGQYQGLVNIAFVVLVGVPVLAANFFYHAHYSRKKERRTIAAFEAHQLPASTKAQLQSKFFQLPNSATQR</sequence>
<evidence type="ECO:0000256" key="1">
    <source>
        <dbReference type="SAM" id="Phobius"/>
    </source>
</evidence>
<dbReference type="Proteomes" id="UP000317646">
    <property type="component" value="Unassembled WGS sequence"/>
</dbReference>
<reference evidence="2 3" key="1">
    <citation type="journal article" date="2019" name="Environ. Microbiol.">
        <title>Species interactions and distinct microbial communities in high Arctic permafrost affected cryosols are associated with the CH4 and CO2 gas fluxes.</title>
        <authorList>
            <person name="Altshuler I."/>
            <person name="Hamel J."/>
            <person name="Turney S."/>
            <person name="Magnuson E."/>
            <person name="Levesque R."/>
            <person name="Greer C."/>
            <person name="Whyte L.G."/>
        </authorList>
    </citation>
    <scope>NUCLEOTIDE SEQUENCE [LARGE SCALE GENOMIC DNA]</scope>
    <source>
        <strain evidence="2 3">S9.2P</strain>
    </source>
</reference>